<feature type="compositionally biased region" description="Basic and acidic residues" evidence="1">
    <location>
        <begin position="634"/>
        <end position="643"/>
    </location>
</feature>
<evidence type="ECO:0000313" key="2">
    <source>
        <dbReference type="EMBL" id="KAJ8870934.1"/>
    </source>
</evidence>
<feature type="compositionally biased region" description="Acidic residues" evidence="1">
    <location>
        <begin position="346"/>
        <end position="359"/>
    </location>
</feature>
<gene>
    <name evidence="2" type="ORF">PR048_027236</name>
</gene>
<dbReference type="EMBL" id="JARBHB010000012">
    <property type="protein sequence ID" value="KAJ8870934.1"/>
    <property type="molecule type" value="Genomic_DNA"/>
</dbReference>
<evidence type="ECO:0000313" key="3">
    <source>
        <dbReference type="Proteomes" id="UP001159363"/>
    </source>
</evidence>
<proteinExistence type="predicted"/>
<organism evidence="2 3">
    <name type="scientific">Dryococelus australis</name>
    <dbReference type="NCBI Taxonomy" id="614101"/>
    <lineage>
        <taxon>Eukaryota</taxon>
        <taxon>Metazoa</taxon>
        <taxon>Ecdysozoa</taxon>
        <taxon>Arthropoda</taxon>
        <taxon>Hexapoda</taxon>
        <taxon>Insecta</taxon>
        <taxon>Pterygota</taxon>
        <taxon>Neoptera</taxon>
        <taxon>Polyneoptera</taxon>
        <taxon>Phasmatodea</taxon>
        <taxon>Verophasmatodea</taxon>
        <taxon>Anareolatae</taxon>
        <taxon>Phasmatidae</taxon>
        <taxon>Eurycanthinae</taxon>
        <taxon>Dryococelus</taxon>
    </lineage>
</organism>
<feature type="compositionally biased region" description="Polar residues" evidence="1">
    <location>
        <begin position="645"/>
        <end position="654"/>
    </location>
</feature>
<feature type="region of interest" description="Disordered" evidence="1">
    <location>
        <begin position="423"/>
        <end position="443"/>
    </location>
</feature>
<comment type="caution">
    <text evidence="2">The sequence shown here is derived from an EMBL/GenBank/DDBJ whole genome shotgun (WGS) entry which is preliminary data.</text>
</comment>
<sequence length="668" mass="73953">MQLVGGFLLGSPVSRALNSGSAEYSNSFILIGCQVLVHKGRPDLFTPLHQSACPFRIVRFTLDSLSTGAATHVPARGGVEAAAVELESCGHPCTDRGLFWKVIRLLAIAACVPRDIQPTSTTLLMPPARAPCRTHTHIHDTTHRDAAYACERQLTYLRVGPGEEHAEGEYAQQRSAGDTRQTLHCLQQEHTCSLYREQPIAGSQCAETWHRLLCNEEAKKTLIPRTPLCSIHSYFQLFRSPDNKITHLPPMRVGFDSQRGRSRIFALGGSCWRLFPRGSPVSPPPLHSNDNPYSPRLTLIGSKDLDAKADSHPPSWIYVNFAILWEYSFVSSAVAYLEDGTHLVDEEDEPHAGGADDDDDHLHDEASPRLADWSAARRPNQVLEDHPSHRVQARRHGAAPTPTTHSAQHLTFLRQRVLRWNSRAGGNGRSLRKPANQRRRTGRLPRMEVWEETSRESNLVRLGRSRASLPLRHPSLFTVNRLVYLRAALKTPATKRPGRAGMNSAISITVLHVSTAAKYEVSKRENFLNQRPLLHIAQQGIASVYVSYLLPNEPAKFPSLHSPHESYTVLEFTARQGLASIRGLQNCEYLGSHRVAVGKRGVDDEPGIAAHRHDAHDADGQDHDGSASKLHLARGREIPEKSHRSVASSGTIPTRENPGVTRPGIEPG</sequence>
<feature type="region of interest" description="Disordered" evidence="1">
    <location>
        <begin position="346"/>
        <end position="365"/>
    </location>
</feature>
<accession>A0ABQ9GEW5</accession>
<feature type="region of interest" description="Disordered" evidence="1">
    <location>
        <begin position="372"/>
        <end position="406"/>
    </location>
</feature>
<reference evidence="2 3" key="1">
    <citation type="submission" date="2023-02" db="EMBL/GenBank/DDBJ databases">
        <title>LHISI_Scaffold_Assembly.</title>
        <authorList>
            <person name="Stuart O.P."/>
            <person name="Cleave R."/>
            <person name="Magrath M.J.L."/>
            <person name="Mikheyev A.S."/>
        </authorList>
    </citation>
    <scope>NUCLEOTIDE SEQUENCE [LARGE SCALE GENOMIC DNA]</scope>
    <source>
        <strain evidence="2">Daus_M_001</strain>
        <tissue evidence="2">Leg muscle</tissue>
    </source>
</reference>
<feature type="compositionally biased region" description="Basic residues" evidence="1">
    <location>
        <begin position="430"/>
        <end position="443"/>
    </location>
</feature>
<name>A0ABQ9GEW5_9NEOP</name>
<protein>
    <submittedName>
        <fullName evidence="2">Uncharacterized protein</fullName>
    </submittedName>
</protein>
<evidence type="ECO:0000256" key="1">
    <source>
        <dbReference type="SAM" id="MobiDB-lite"/>
    </source>
</evidence>
<feature type="compositionally biased region" description="Basic and acidic residues" evidence="1">
    <location>
        <begin position="614"/>
        <end position="626"/>
    </location>
</feature>
<dbReference type="Proteomes" id="UP001159363">
    <property type="component" value="Chromosome 11"/>
</dbReference>
<feature type="region of interest" description="Disordered" evidence="1">
    <location>
        <begin position="614"/>
        <end position="668"/>
    </location>
</feature>
<keyword evidence="3" id="KW-1185">Reference proteome</keyword>